<protein>
    <submittedName>
        <fullName evidence="3">Predicted protein</fullName>
    </submittedName>
</protein>
<gene>
    <name evidence="3" type="ORF">LEMA_P110140.1</name>
</gene>
<accession>E4ZZF4</accession>
<dbReference type="eggNOG" id="ENOG502S5VZ">
    <property type="taxonomic scope" value="Eukaryota"/>
</dbReference>
<evidence type="ECO:0000313" key="3">
    <source>
        <dbReference type="EMBL" id="CBX96749.1"/>
    </source>
</evidence>
<evidence type="ECO:0000256" key="1">
    <source>
        <dbReference type="SAM" id="Phobius"/>
    </source>
</evidence>
<dbReference type="AlphaFoldDB" id="E4ZZF4"/>
<dbReference type="HOGENOM" id="CLU_447631_0_0_1"/>
<dbReference type="STRING" id="985895.E4ZZF4"/>
<dbReference type="Proteomes" id="UP000002668">
    <property type="component" value="Genome"/>
</dbReference>
<proteinExistence type="predicted"/>
<keyword evidence="4" id="KW-1185">Reference proteome</keyword>
<dbReference type="VEuPathDB" id="FungiDB:LEMA_P110140.1"/>
<dbReference type="EMBL" id="FP929129">
    <property type="protein sequence ID" value="CBX96749.1"/>
    <property type="molecule type" value="Genomic_DNA"/>
</dbReference>
<feature type="transmembrane region" description="Helical" evidence="1">
    <location>
        <begin position="525"/>
        <end position="546"/>
    </location>
</feature>
<dbReference type="InterPro" id="IPR046529">
    <property type="entry name" value="DUF6594"/>
</dbReference>
<name>E4ZZF4_LEPMJ</name>
<dbReference type="OrthoDB" id="3533814at2759"/>
<evidence type="ECO:0000313" key="4">
    <source>
        <dbReference type="Proteomes" id="UP000002668"/>
    </source>
</evidence>
<dbReference type="PANTHER" id="PTHR34502:SF4">
    <property type="entry name" value="DUF6594 DOMAIN-CONTAINING PROTEIN"/>
    <property type="match status" value="1"/>
</dbReference>
<feature type="domain" description="DUF6594" evidence="2">
    <location>
        <begin position="393"/>
        <end position="595"/>
    </location>
</feature>
<feature type="transmembrane region" description="Helical" evidence="1">
    <location>
        <begin position="583"/>
        <end position="603"/>
    </location>
</feature>
<reference evidence="4" key="1">
    <citation type="journal article" date="2011" name="Nat. Commun.">
        <title>Effector diversification within compartments of the Leptosphaeria maculans genome affected by Repeat-Induced Point mutations.</title>
        <authorList>
            <person name="Rouxel T."/>
            <person name="Grandaubert J."/>
            <person name="Hane J.K."/>
            <person name="Hoede C."/>
            <person name="van de Wouw A.P."/>
            <person name="Couloux A."/>
            <person name="Dominguez V."/>
            <person name="Anthouard V."/>
            <person name="Bally P."/>
            <person name="Bourras S."/>
            <person name="Cozijnsen A.J."/>
            <person name="Ciuffetti L.M."/>
            <person name="Degrave A."/>
            <person name="Dilmaghani A."/>
            <person name="Duret L."/>
            <person name="Fudal I."/>
            <person name="Goodwin S.B."/>
            <person name="Gout L."/>
            <person name="Glaser N."/>
            <person name="Linglin J."/>
            <person name="Kema G.H.J."/>
            <person name="Lapalu N."/>
            <person name="Lawrence C.B."/>
            <person name="May K."/>
            <person name="Meyer M."/>
            <person name="Ollivier B."/>
            <person name="Poulain J."/>
            <person name="Schoch C.L."/>
            <person name="Simon A."/>
            <person name="Spatafora J.W."/>
            <person name="Stachowiak A."/>
            <person name="Turgeon B.G."/>
            <person name="Tyler B.M."/>
            <person name="Vincent D."/>
            <person name="Weissenbach J."/>
            <person name="Amselem J."/>
            <person name="Quesneville H."/>
            <person name="Oliver R.P."/>
            <person name="Wincker P."/>
            <person name="Balesdent M.-H."/>
            <person name="Howlett B.J."/>
        </authorList>
    </citation>
    <scope>NUCLEOTIDE SEQUENCE [LARGE SCALE GENOMIC DNA]</scope>
    <source>
        <strain evidence="4">JN3 / isolate v23.1.3 / race Av1-4-5-6-7-8</strain>
    </source>
</reference>
<keyword evidence="1" id="KW-0812">Transmembrane</keyword>
<dbReference type="GeneID" id="13283232"/>
<keyword evidence="1" id="KW-0472">Membrane</keyword>
<dbReference type="InParanoid" id="E4ZZF4"/>
<feature type="transmembrane region" description="Helical" evidence="1">
    <location>
        <begin position="558"/>
        <end position="577"/>
    </location>
</feature>
<organism evidence="4">
    <name type="scientific">Leptosphaeria maculans (strain JN3 / isolate v23.1.3 / race Av1-4-5-6-7-8)</name>
    <name type="common">Blackleg fungus</name>
    <name type="synonym">Phoma lingam</name>
    <dbReference type="NCBI Taxonomy" id="985895"/>
    <lineage>
        <taxon>Eukaryota</taxon>
        <taxon>Fungi</taxon>
        <taxon>Dikarya</taxon>
        <taxon>Ascomycota</taxon>
        <taxon>Pezizomycotina</taxon>
        <taxon>Dothideomycetes</taxon>
        <taxon>Pleosporomycetidae</taxon>
        <taxon>Pleosporales</taxon>
        <taxon>Pleosporineae</taxon>
        <taxon>Leptosphaeriaceae</taxon>
        <taxon>Plenodomus</taxon>
        <taxon>Plenodomus lingam/Leptosphaeria maculans species complex</taxon>
    </lineage>
</organism>
<evidence type="ECO:0000259" key="2">
    <source>
        <dbReference type="Pfam" id="PF20237"/>
    </source>
</evidence>
<sequence>MPPKQEPLVAEPLRPAHEDIEAQSKRHRHTTNSSLWHDHTPLFMFFKDQSRRPKLQERLERMMLTENFLAQEPPKYAQGYPNVAGFMAIGGNLAIFRRFDRMAYLSTLHQQSRLLAVEREIDDMDTLDDDFDAIVLGFMKFWKLELEMVEQYHAELFPPTTTESDLEKYLTVSDSTKKRDSVLFTPLESLRWVEIVLKTYPGKIAPYVVLRGNWRQKVKDMDEFAISLVFTKDDPLELPMVFKHTKIHKKDFTLAATWNFKGTDIRDGGPFRPSYLMGKEFQERVHRWFKSSLPSTEDPYDSRTLRVVIWYDRDTVVSPSGISGAIAIASCNQNLKESIESVEKLRYVCQNDWKSKVIPDQGELFSGMEQKYVAVTLNYIASQNLAALRDRSVMANSTRQEDITRLNALNRLEPLLAAYRSSLMTNAQMSRFEAPTHRGLAALRHWFRGGAMKDVQLHRLELQGLSKGVYGQKEHNEDLVAVGAPSGRDYLSRLTKIILPKVFKVRSQAPMQRLDGIYFYSDTKISTLVSVVGALLGVGLLIGAIVGLDQLDTKAARLGLICALTVAFAMVLLFTTTTTRGEVFGATAAYAAVLVVYVGGALGNTPAKSS</sequence>
<dbReference type="PANTHER" id="PTHR34502">
    <property type="entry name" value="DUF6594 DOMAIN-CONTAINING PROTEIN-RELATED"/>
    <property type="match status" value="1"/>
</dbReference>
<dbReference type="Pfam" id="PF20237">
    <property type="entry name" value="DUF6594"/>
    <property type="match status" value="1"/>
</dbReference>
<keyword evidence="1" id="KW-1133">Transmembrane helix</keyword>